<proteinExistence type="predicted"/>
<comment type="caution">
    <text evidence="1">The sequence shown here is derived from an EMBL/GenBank/DDBJ whole genome shotgun (WGS) entry which is preliminary data.</text>
</comment>
<reference evidence="1 2" key="1">
    <citation type="submission" date="2024-09" db="EMBL/GenBank/DDBJ databases">
        <title>Novel species of the genus Pelomonas and Roseateles isolated from streams.</title>
        <authorList>
            <person name="Lu H."/>
        </authorList>
    </citation>
    <scope>NUCLEOTIDE SEQUENCE [LARGE SCALE GENOMIC DNA]</scope>
    <source>
        <strain evidence="1 2">DC23W</strain>
    </source>
</reference>
<gene>
    <name evidence="1" type="ORF">ACG02S_15525</name>
</gene>
<dbReference type="EMBL" id="JBIGHY010000005">
    <property type="protein sequence ID" value="MFG6415307.1"/>
    <property type="molecule type" value="Genomic_DNA"/>
</dbReference>
<organism evidence="1 2">
    <name type="scientific">Pelomonas dachongensis</name>
    <dbReference type="NCBI Taxonomy" id="3299029"/>
    <lineage>
        <taxon>Bacteria</taxon>
        <taxon>Pseudomonadati</taxon>
        <taxon>Pseudomonadota</taxon>
        <taxon>Betaproteobacteria</taxon>
        <taxon>Burkholderiales</taxon>
        <taxon>Sphaerotilaceae</taxon>
        <taxon>Roseateles</taxon>
    </lineage>
</organism>
<sequence length="46" mass="4882">MKVLLSLLLALLATDGAQTPAHSVKQGLCEPSESQCHVNGTTRSQF</sequence>
<evidence type="ECO:0000313" key="1">
    <source>
        <dbReference type="EMBL" id="MFG6415307.1"/>
    </source>
</evidence>
<protein>
    <submittedName>
        <fullName evidence="1">Uncharacterized protein</fullName>
    </submittedName>
</protein>
<dbReference type="RefSeq" id="WP_394471375.1">
    <property type="nucleotide sequence ID" value="NZ_JBIGHY010000005.1"/>
</dbReference>
<accession>A0ABW7EQ68</accession>
<keyword evidence="2" id="KW-1185">Reference proteome</keyword>
<dbReference type="Proteomes" id="UP001606300">
    <property type="component" value="Unassembled WGS sequence"/>
</dbReference>
<name>A0ABW7EQ68_9BURK</name>
<evidence type="ECO:0000313" key="2">
    <source>
        <dbReference type="Proteomes" id="UP001606300"/>
    </source>
</evidence>